<comment type="catalytic activity">
    <reaction evidence="12">
        <text>DNA(n) + a 2'-deoxyribonucleoside 5'-triphosphate = DNA(n+1) + diphosphate</text>
        <dbReference type="Rhea" id="RHEA:22508"/>
        <dbReference type="Rhea" id="RHEA-COMP:17339"/>
        <dbReference type="Rhea" id="RHEA-COMP:17340"/>
        <dbReference type="ChEBI" id="CHEBI:33019"/>
        <dbReference type="ChEBI" id="CHEBI:61560"/>
        <dbReference type="ChEBI" id="CHEBI:173112"/>
        <dbReference type="EC" id="2.7.7.7"/>
    </reaction>
</comment>
<dbReference type="Gene3D" id="1.10.132.60">
    <property type="entry name" value="DNA polymerase family B, C-terminal domain"/>
    <property type="match status" value="1"/>
</dbReference>
<dbReference type="GO" id="GO:0000166">
    <property type="term" value="F:nucleotide binding"/>
    <property type="evidence" value="ECO:0007669"/>
    <property type="project" value="InterPro"/>
</dbReference>
<dbReference type="InterPro" id="IPR015088">
    <property type="entry name" value="Znf_DNA-dir_DNA_pol_B_alpha"/>
</dbReference>
<organism evidence="18 19">
    <name type="scientific">Tieghemostelium lacteum</name>
    <name type="common">Slime mold</name>
    <name type="synonym">Dictyostelium lacteum</name>
    <dbReference type="NCBI Taxonomy" id="361077"/>
    <lineage>
        <taxon>Eukaryota</taxon>
        <taxon>Amoebozoa</taxon>
        <taxon>Evosea</taxon>
        <taxon>Eumycetozoa</taxon>
        <taxon>Dictyostelia</taxon>
        <taxon>Dictyosteliales</taxon>
        <taxon>Raperosteliaceae</taxon>
        <taxon>Tieghemostelium</taxon>
    </lineage>
</organism>
<dbReference type="NCBIfam" id="TIGR00592">
    <property type="entry name" value="pol2"/>
    <property type="match status" value="1"/>
</dbReference>
<keyword evidence="6" id="KW-0479">Metal-binding</keyword>
<dbReference type="PRINTS" id="PR00106">
    <property type="entry name" value="DNAPOLB"/>
</dbReference>
<dbReference type="GO" id="GO:0003682">
    <property type="term" value="F:chromatin binding"/>
    <property type="evidence" value="ECO:0007669"/>
    <property type="project" value="TreeGrafter"/>
</dbReference>
<keyword evidence="3 12" id="KW-0808">Transferase</keyword>
<dbReference type="Gene3D" id="3.90.1600.10">
    <property type="entry name" value="Palm domain of DNA polymerase"/>
    <property type="match status" value="1"/>
</dbReference>
<feature type="compositionally biased region" description="Basic and acidic residues" evidence="14">
    <location>
        <begin position="48"/>
        <end position="59"/>
    </location>
</feature>
<keyword evidence="19" id="KW-1185">Reference proteome</keyword>
<reference evidence="18 19" key="1">
    <citation type="submission" date="2015-12" db="EMBL/GenBank/DDBJ databases">
        <title>Dictyostelia acquired genes for synthesis and detection of signals that induce cell-type specialization by lateral gene transfer from prokaryotes.</title>
        <authorList>
            <person name="Gloeckner G."/>
            <person name="Schaap P."/>
        </authorList>
    </citation>
    <scope>NUCLEOTIDE SEQUENCE [LARGE SCALE GENOMIC DNA]</scope>
    <source>
        <strain evidence="18 19">TK</strain>
    </source>
</reference>
<dbReference type="STRING" id="361077.A0A152A6I2"/>
<keyword evidence="8" id="KW-0862">Zinc</keyword>
<evidence type="ECO:0000256" key="7">
    <source>
        <dbReference type="ARBA" id="ARBA00022771"/>
    </source>
</evidence>
<evidence type="ECO:0000256" key="3">
    <source>
        <dbReference type="ARBA" id="ARBA00022679"/>
    </source>
</evidence>
<name>A0A152A6I2_TIELA</name>
<evidence type="ECO:0000256" key="6">
    <source>
        <dbReference type="ARBA" id="ARBA00022723"/>
    </source>
</evidence>
<evidence type="ECO:0000313" key="19">
    <source>
        <dbReference type="Proteomes" id="UP000076078"/>
    </source>
</evidence>
<dbReference type="Gene3D" id="1.10.287.690">
    <property type="entry name" value="Helix hairpin bin"/>
    <property type="match status" value="1"/>
</dbReference>
<dbReference type="FunCoup" id="A0A152A6I2">
    <property type="interactions" value="585"/>
</dbReference>
<dbReference type="EC" id="2.7.7.7" evidence="12"/>
<dbReference type="PROSITE" id="PS00116">
    <property type="entry name" value="DNA_POLYMERASE_B"/>
    <property type="match status" value="1"/>
</dbReference>
<dbReference type="OrthoDB" id="6755010at2759"/>
<dbReference type="InterPro" id="IPR006134">
    <property type="entry name" value="DNA-dir_DNA_pol_B_multi_dom"/>
</dbReference>
<keyword evidence="11" id="KW-0539">Nucleus</keyword>
<keyword evidence="5 12" id="KW-0235">DNA replication</keyword>
<dbReference type="Gene3D" id="2.40.50.730">
    <property type="match status" value="1"/>
</dbReference>
<evidence type="ECO:0000256" key="4">
    <source>
        <dbReference type="ARBA" id="ARBA00022695"/>
    </source>
</evidence>
<dbReference type="InterPro" id="IPR023211">
    <property type="entry name" value="DNA_pol_palm_dom_sf"/>
</dbReference>
<sequence length="1415" mass="162915">MSSRKKDSKLKSLEAIKRAKEGQVQSQLDDLDFDNKDSDDEKDDNENIDEKDRIQNELKNKRKRRDFIVNDNGFGYQERSDDEDDDDDYDDDDEDDDDREYSSGEEAMEVGRKKKIAKKDGSKTFSKSTKRKTKDGSSTNASASKKKPVELAPEKNRISTFLDKGNLTSNPGNNTNYFSEKFKKSNNNATQKSKTIVDFDSMLDDLTNEPNNELDQEHLEEYKKQQSKIQTQQSQQSQSQAPSQITLNLDGTVDMDDNFEFSIQDDVNSQQPKVSKVLLRQQSSQKPVVSPKTVDNWWEQNNNADSVVSILKYDQMTPKNDQLLEKSGNGINLFLLSIEEDKQGRIMMFGKVKQLADKETQQPEKYVSCCVVVDHVPRNVYFLPRDYKMTDDLQDGTTIQVSDQMVEDEIKQVMSQHRISNYTCKPVQRGACFDYSVAHKNIPLQKSVRLWKVSYSANQPTVPNDIQGKTFQCVYGATSSATELFILKTKIMGPSWLALTEFQARFDGNRRSWCRYEGSVKSFKNIKPLPVGKLASPPVVVMSVAVKAVQNESNSEIVMISSVIHEHVEVDGATKNTKELKYSTVVRALKGQVLPPDFKADSKPNLTVCQSESALLKYFLETVLNVDPDIYTGHNIANYDLEILFDRFEKLKIMDWSYFGRLRRSQIDPNQSIGGRLICDLSVISKEFLTKEKNYSLVDLCKSQLKMEKQEINTLYIEPYFGSSKKLDMLVELNENDCYVVFLLLFHLQILPLTKQLTNLAGNQWDRSLKGLRAERIEYLLLHTFHQKKYLLPDKIKSKFEQKGVDVPNKAQYSGGLVLDPKIDFYDRYVVLLDFNSLYPSIIQEFNVCFTTIQRAKKDDGKWEECQPPNSALEKGILPGVLRDLVQKRREVKKKLEIEKDKESLKSQQLNIQQLAIKLVANSMYGCLGFSFSRFYALPLAELVTRKGRENLQQAQTVTTRMNYEVIYGDTDSIMIYTGVGNYDEAESIGREIQQKINDQYKGSVMEIALDGIFKRLLLLKKKRYASLTETKLPDGSLKTEQVNKGLDIVRRDWCDLTKDIGNFILQLILNSDDEKIKIFQLIKEYLEDIDKNIKEHLIPLEKFVITKSLSRQPEEYKDADIQPHVQVAIAMRQRGNFVQPGDQIPYVITKGSADWYSRAKHPKDIENPEDIDYEWYLSQQILPPIQRITSPLGTEVSQLAKWLGMTSLKYKKNTSSSSTLGSYEDFQNDENTFLSLNEDFRYKNCLNPYFVCSHGHSSEFSDQDSVCSEGFNCKQCSECMSLETLQNQMTMFIRKFLKQYQNWHLVCTECEKESRFYRERKLKCTAHRCTGEMKQSYTAMKLFHQLSFLSKLFTIDTSDQTALLDNQQSVLATLSLKKIIDSYLLKLDKHDKNLQDLCTPTQIPFKWSQLQLQK</sequence>
<evidence type="ECO:0000256" key="1">
    <source>
        <dbReference type="ARBA" id="ARBA00004123"/>
    </source>
</evidence>
<dbReference type="InterPro" id="IPR045846">
    <property type="entry name" value="POLBc_alpha"/>
</dbReference>
<dbReference type="InterPro" id="IPR017964">
    <property type="entry name" value="DNA-dir_DNA_pol_B_CS"/>
</dbReference>
<keyword evidence="10 12" id="KW-0238">DNA-binding</keyword>
<protein>
    <recommendedName>
        <fullName evidence="12">DNA polymerase</fullName>
        <ecNumber evidence="12">2.7.7.7</ecNumber>
    </recommendedName>
</protein>
<keyword evidence="4 12" id="KW-0548">Nucleotidyltransferase</keyword>
<dbReference type="CDD" id="cd05776">
    <property type="entry name" value="DNA_polB_alpha_exo"/>
    <property type="match status" value="1"/>
</dbReference>
<dbReference type="InterPro" id="IPR038256">
    <property type="entry name" value="Pol_alpha_znc_sf"/>
</dbReference>
<feature type="compositionally biased region" description="Acidic residues" evidence="14">
    <location>
        <begin position="80"/>
        <end position="99"/>
    </location>
</feature>
<dbReference type="SUPFAM" id="SSF56672">
    <property type="entry name" value="DNA/RNA polymerases"/>
    <property type="match status" value="1"/>
</dbReference>
<dbReference type="Pfam" id="PF08996">
    <property type="entry name" value="zf-DNA_Pol"/>
    <property type="match status" value="1"/>
</dbReference>
<evidence type="ECO:0000256" key="11">
    <source>
        <dbReference type="ARBA" id="ARBA00023242"/>
    </source>
</evidence>
<dbReference type="GO" id="GO:0006272">
    <property type="term" value="P:leading strand elongation"/>
    <property type="evidence" value="ECO:0007669"/>
    <property type="project" value="TreeGrafter"/>
</dbReference>
<dbReference type="SUPFAM" id="SSF53098">
    <property type="entry name" value="Ribonuclease H-like"/>
    <property type="match status" value="1"/>
</dbReference>
<dbReference type="GO" id="GO:0003688">
    <property type="term" value="F:DNA replication origin binding"/>
    <property type="evidence" value="ECO:0007669"/>
    <property type="project" value="TreeGrafter"/>
</dbReference>
<evidence type="ECO:0000256" key="10">
    <source>
        <dbReference type="ARBA" id="ARBA00023125"/>
    </source>
</evidence>
<dbReference type="InterPro" id="IPR043502">
    <property type="entry name" value="DNA/RNA_pol_sf"/>
</dbReference>
<dbReference type="PANTHER" id="PTHR45861:SF1">
    <property type="entry name" value="DNA POLYMERASE ALPHA CATALYTIC SUBUNIT"/>
    <property type="match status" value="1"/>
</dbReference>
<evidence type="ECO:0000256" key="5">
    <source>
        <dbReference type="ARBA" id="ARBA00022705"/>
    </source>
</evidence>
<gene>
    <name evidence="18" type="ORF">DLAC_01860</name>
</gene>
<feature type="coiled-coil region" evidence="13">
    <location>
        <begin position="882"/>
        <end position="913"/>
    </location>
</feature>
<keyword evidence="9 12" id="KW-0239">DNA-directed DNA polymerase</keyword>
<evidence type="ECO:0000256" key="14">
    <source>
        <dbReference type="SAM" id="MobiDB-lite"/>
    </source>
</evidence>
<feature type="compositionally biased region" description="Basic and acidic residues" evidence="14">
    <location>
        <begin position="147"/>
        <end position="157"/>
    </location>
</feature>
<feature type="region of interest" description="Disordered" evidence="14">
    <location>
        <begin position="222"/>
        <end position="243"/>
    </location>
</feature>
<dbReference type="Pfam" id="PF03104">
    <property type="entry name" value="DNA_pol_B_exo1"/>
    <property type="match status" value="1"/>
</dbReference>
<dbReference type="OMA" id="MTKMNVG"/>
<dbReference type="Gene3D" id="3.30.420.10">
    <property type="entry name" value="Ribonuclease H-like superfamily/Ribonuclease H"/>
    <property type="match status" value="1"/>
</dbReference>
<feature type="region of interest" description="Disordered" evidence="14">
    <location>
        <begin position="1"/>
        <end position="189"/>
    </location>
</feature>
<feature type="domain" description="Zinc finger DNA-directed DNA polymerase family B alpha" evidence="17">
    <location>
        <begin position="1237"/>
        <end position="1367"/>
    </location>
</feature>
<dbReference type="GO" id="GO:1902975">
    <property type="term" value="P:mitotic DNA replication initiation"/>
    <property type="evidence" value="ECO:0007669"/>
    <property type="project" value="InterPro"/>
</dbReference>
<dbReference type="Gene3D" id="6.10.10.100">
    <property type="match status" value="1"/>
</dbReference>
<evidence type="ECO:0000256" key="13">
    <source>
        <dbReference type="SAM" id="Coils"/>
    </source>
</evidence>
<dbReference type="GO" id="GO:0003697">
    <property type="term" value="F:single-stranded DNA binding"/>
    <property type="evidence" value="ECO:0007669"/>
    <property type="project" value="TreeGrafter"/>
</dbReference>
<dbReference type="GO" id="GO:0008270">
    <property type="term" value="F:zinc ion binding"/>
    <property type="evidence" value="ECO:0007669"/>
    <property type="project" value="UniProtKB-KW"/>
</dbReference>
<evidence type="ECO:0000256" key="12">
    <source>
        <dbReference type="RuleBase" id="RU000442"/>
    </source>
</evidence>
<evidence type="ECO:0000256" key="2">
    <source>
        <dbReference type="ARBA" id="ARBA00005755"/>
    </source>
</evidence>
<dbReference type="InterPro" id="IPR036397">
    <property type="entry name" value="RNaseH_sf"/>
</dbReference>
<dbReference type="GO" id="GO:0006273">
    <property type="term" value="P:lagging strand elongation"/>
    <property type="evidence" value="ECO:0007669"/>
    <property type="project" value="TreeGrafter"/>
</dbReference>
<feature type="compositionally biased region" description="Polar residues" evidence="14">
    <location>
        <begin position="166"/>
        <end position="178"/>
    </location>
</feature>
<dbReference type="InterPro" id="IPR006133">
    <property type="entry name" value="DNA-dir_DNA_pol_B_exonuc"/>
</dbReference>
<proteinExistence type="inferred from homology"/>
<dbReference type="InterPro" id="IPR006172">
    <property type="entry name" value="DNA-dir_DNA_pol_B"/>
</dbReference>
<feature type="compositionally biased region" description="Acidic residues" evidence="14">
    <location>
        <begin position="29"/>
        <end position="47"/>
    </location>
</feature>
<dbReference type="InParanoid" id="A0A152A6I2"/>
<dbReference type="PANTHER" id="PTHR45861">
    <property type="entry name" value="DNA POLYMERASE ALPHA CATALYTIC SUBUNIT"/>
    <property type="match status" value="1"/>
</dbReference>
<dbReference type="GO" id="GO:0003887">
    <property type="term" value="F:DNA-directed DNA polymerase activity"/>
    <property type="evidence" value="ECO:0007669"/>
    <property type="project" value="UniProtKB-KW"/>
</dbReference>
<dbReference type="Pfam" id="PF00136">
    <property type="entry name" value="DNA_pol_B"/>
    <property type="match status" value="1"/>
</dbReference>
<comment type="similarity">
    <text evidence="2 12">Belongs to the DNA polymerase type-B family.</text>
</comment>
<dbReference type="Proteomes" id="UP000076078">
    <property type="component" value="Unassembled WGS sequence"/>
</dbReference>
<dbReference type="EMBL" id="LODT01000006">
    <property type="protein sequence ID" value="KYR01843.1"/>
    <property type="molecule type" value="Genomic_DNA"/>
</dbReference>
<keyword evidence="13" id="KW-0175">Coiled coil</keyword>
<comment type="caution">
    <text evidence="18">The sequence shown here is derived from an EMBL/GenBank/DDBJ whole genome shotgun (WGS) entry which is preliminary data.</text>
</comment>
<dbReference type="CDD" id="cd05532">
    <property type="entry name" value="POLBc_alpha"/>
    <property type="match status" value="1"/>
</dbReference>
<feature type="compositionally biased region" description="Low complexity" evidence="14">
    <location>
        <begin position="227"/>
        <end position="243"/>
    </location>
</feature>
<dbReference type="InterPro" id="IPR042087">
    <property type="entry name" value="DNA_pol_B_thumb"/>
</dbReference>
<keyword evidence="7" id="KW-0863">Zinc-finger</keyword>
<dbReference type="Gene3D" id="3.30.70.2820">
    <property type="match status" value="1"/>
</dbReference>
<evidence type="ECO:0000259" key="15">
    <source>
        <dbReference type="Pfam" id="PF00136"/>
    </source>
</evidence>
<feature type="domain" description="DNA-directed DNA polymerase family B exonuclease" evidence="16">
    <location>
        <begin position="474"/>
        <end position="697"/>
    </location>
</feature>
<evidence type="ECO:0000313" key="18">
    <source>
        <dbReference type="EMBL" id="KYR01843.1"/>
    </source>
</evidence>
<evidence type="ECO:0000256" key="8">
    <source>
        <dbReference type="ARBA" id="ARBA00022833"/>
    </source>
</evidence>
<evidence type="ECO:0000256" key="9">
    <source>
        <dbReference type="ARBA" id="ARBA00022932"/>
    </source>
</evidence>
<feature type="compositionally biased region" description="Basic and acidic residues" evidence="14">
    <location>
        <begin position="9"/>
        <end position="21"/>
    </location>
</feature>
<dbReference type="InterPro" id="IPR012337">
    <property type="entry name" value="RNaseH-like_sf"/>
</dbReference>
<evidence type="ECO:0000259" key="17">
    <source>
        <dbReference type="Pfam" id="PF08996"/>
    </source>
</evidence>
<dbReference type="SMART" id="SM00486">
    <property type="entry name" value="POLBc"/>
    <property type="match status" value="1"/>
</dbReference>
<dbReference type="GO" id="GO:0005658">
    <property type="term" value="C:alpha DNA polymerase:primase complex"/>
    <property type="evidence" value="ECO:0007669"/>
    <property type="project" value="TreeGrafter"/>
</dbReference>
<accession>A0A152A6I2</accession>
<dbReference type="Gene3D" id="1.10.3200.20">
    <property type="entry name" value="DNA Polymerase alpha, zinc finger"/>
    <property type="match status" value="1"/>
</dbReference>
<feature type="domain" description="DNA-directed DNA polymerase family B multifunctional" evidence="15">
    <location>
        <begin position="764"/>
        <end position="1192"/>
    </location>
</feature>
<comment type="subcellular location">
    <subcellularLocation>
        <location evidence="1">Nucleus</location>
    </subcellularLocation>
</comment>
<evidence type="ECO:0000259" key="16">
    <source>
        <dbReference type="Pfam" id="PF03104"/>
    </source>
</evidence>